<sequence length="222" mass="24763">MINFDALFKISYGLYVVCSGNKEHGNGFICNTVMQVTADPVQLAVCCNKNNYTAEFIAHSGVLSISVLPENVSSELIGTFGYQSGRDKDKLQGFDVSYGIDNVPVLLSETVATIEGKVKQTIDVGTHLIYICEIIEATLLSNSNPITYDYYRKIKKGVSPKNAPTYVDETKQHTDETTSEKYRCLICGYIYDNAENDTPFEQLPEDWECPVCRAAKAMFEKM</sequence>
<dbReference type="GO" id="GO:0010181">
    <property type="term" value="F:FMN binding"/>
    <property type="evidence" value="ECO:0007669"/>
    <property type="project" value="InterPro"/>
</dbReference>
<dbReference type="STRING" id="681398.PJIAN_4881"/>
<dbReference type="SMART" id="SM00903">
    <property type="entry name" value="Flavin_Reduct"/>
    <property type="match status" value="1"/>
</dbReference>
<protein>
    <submittedName>
        <fullName evidence="7">NADH-FMN oxidoreductase RutF, flavin reductase (DIM6/NTAB) family</fullName>
    </submittedName>
</protein>
<organism evidence="7 8">
    <name type="scientific">Paludibacter jiangxiensis</name>
    <dbReference type="NCBI Taxonomy" id="681398"/>
    <lineage>
        <taxon>Bacteria</taxon>
        <taxon>Pseudomonadati</taxon>
        <taxon>Bacteroidota</taxon>
        <taxon>Bacteroidia</taxon>
        <taxon>Bacteroidales</taxon>
        <taxon>Paludibacteraceae</taxon>
        <taxon>Paludibacter</taxon>
    </lineage>
</organism>
<gene>
    <name evidence="7" type="ORF">PJIAN_4881</name>
</gene>
<evidence type="ECO:0000256" key="3">
    <source>
        <dbReference type="ARBA" id="ARBA00022982"/>
    </source>
</evidence>
<dbReference type="InterPro" id="IPR002563">
    <property type="entry name" value="Flavin_Rdtase-like_dom"/>
</dbReference>
<dbReference type="Gene3D" id="2.30.110.10">
    <property type="entry name" value="Electron Transport, Fmn-binding Protein, Chain A"/>
    <property type="match status" value="1"/>
</dbReference>
<reference evidence="8" key="2">
    <citation type="journal article" date="2017" name="Genome Announc.">
        <title>Draft genome sequence of Paludibacter jiangxiensis NM7(T), a propionate-producing fermentative bacterium.</title>
        <authorList>
            <person name="Qiu Y.-L."/>
            <person name="Tourlousse D.M."/>
            <person name="Matsuura N."/>
            <person name="Ohashi A."/>
            <person name="Sekiguchi Y."/>
        </authorList>
    </citation>
    <scope>NUCLEOTIDE SEQUENCE [LARGE SCALE GENOMIC DNA]</scope>
    <source>
        <strain evidence="8">NM7</strain>
    </source>
</reference>
<dbReference type="RefSeq" id="WP_068706324.1">
    <property type="nucleotide sequence ID" value="NZ_BDCR01000004.1"/>
</dbReference>
<dbReference type="SUPFAM" id="SSF50475">
    <property type="entry name" value="FMN-binding split barrel"/>
    <property type="match status" value="1"/>
</dbReference>
<evidence type="ECO:0000256" key="2">
    <source>
        <dbReference type="ARBA" id="ARBA00022723"/>
    </source>
</evidence>
<dbReference type="EMBL" id="BDCR01000004">
    <property type="protein sequence ID" value="GAT64331.1"/>
    <property type="molecule type" value="Genomic_DNA"/>
</dbReference>
<dbReference type="PROSITE" id="PS50903">
    <property type="entry name" value="RUBREDOXIN_LIKE"/>
    <property type="match status" value="1"/>
</dbReference>
<dbReference type="GO" id="GO:0042602">
    <property type="term" value="F:riboflavin reductase (NADPH) activity"/>
    <property type="evidence" value="ECO:0007669"/>
    <property type="project" value="TreeGrafter"/>
</dbReference>
<dbReference type="AlphaFoldDB" id="A0A171AVG0"/>
<evidence type="ECO:0000256" key="4">
    <source>
        <dbReference type="ARBA" id="ARBA00023002"/>
    </source>
</evidence>
<dbReference type="Pfam" id="PF01613">
    <property type="entry name" value="Flavin_Reduct"/>
    <property type="match status" value="1"/>
</dbReference>
<keyword evidence="4" id="KW-0560">Oxidoreductase</keyword>
<dbReference type="Pfam" id="PF00301">
    <property type="entry name" value="Rubredoxin"/>
    <property type="match status" value="1"/>
</dbReference>
<evidence type="ECO:0000313" key="8">
    <source>
        <dbReference type="Proteomes" id="UP000076586"/>
    </source>
</evidence>
<dbReference type="OrthoDB" id="9794638at2"/>
<feature type="domain" description="Rubredoxin-like" evidence="6">
    <location>
        <begin position="179"/>
        <end position="222"/>
    </location>
</feature>
<dbReference type="CDD" id="cd00730">
    <property type="entry name" value="rubredoxin"/>
    <property type="match status" value="1"/>
</dbReference>
<comment type="caution">
    <text evidence="7">The sequence shown here is derived from an EMBL/GenBank/DDBJ whole genome shotgun (WGS) entry which is preliminary data.</text>
</comment>
<dbReference type="InterPro" id="IPR012349">
    <property type="entry name" value="Split_barrel_FMN-bd"/>
</dbReference>
<evidence type="ECO:0000313" key="7">
    <source>
        <dbReference type="EMBL" id="GAT64331.1"/>
    </source>
</evidence>
<dbReference type="InterPro" id="IPR024935">
    <property type="entry name" value="Rubredoxin_dom"/>
</dbReference>
<dbReference type="InterPro" id="IPR024934">
    <property type="entry name" value="Rubredoxin-like_dom"/>
</dbReference>
<name>A0A171AVG0_9BACT</name>
<dbReference type="PANTHER" id="PTHR30466:SF1">
    <property type="entry name" value="FMN REDUCTASE (NADH) RUTF"/>
    <property type="match status" value="1"/>
</dbReference>
<evidence type="ECO:0000256" key="5">
    <source>
        <dbReference type="ARBA" id="ARBA00023004"/>
    </source>
</evidence>
<accession>A0A171AVG0</accession>
<dbReference type="Proteomes" id="UP000076586">
    <property type="component" value="Unassembled WGS sequence"/>
</dbReference>
<keyword evidence="3" id="KW-0249">Electron transport</keyword>
<keyword evidence="2" id="KW-0479">Metal-binding</keyword>
<evidence type="ECO:0000256" key="1">
    <source>
        <dbReference type="ARBA" id="ARBA00022448"/>
    </source>
</evidence>
<keyword evidence="8" id="KW-1185">Reference proteome</keyword>
<keyword evidence="5" id="KW-0408">Iron</keyword>
<reference evidence="8" key="1">
    <citation type="submission" date="2016-04" db="EMBL/GenBank/DDBJ databases">
        <title>Draft genome sequence of Paludibacter jiangxiensis strain NM7.</title>
        <authorList>
            <person name="Qiu Y."/>
            <person name="Matsuura N."/>
            <person name="Ohashi A."/>
            <person name="Tourlousse M.D."/>
            <person name="Sekiguchi Y."/>
        </authorList>
    </citation>
    <scope>NUCLEOTIDE SEQUENCE [LARGE SCALE GENOMIC DNA]</scope>
    <source>
        <strain evidence="8">NM7</strain>
    </source>
</reference>
<evidence type="ECO:0000259" key="6">
    <source>
        <dbReference type="PROSITE" id="PS50903"/>
    </source>
</evidence>
<dbReference type="InterPro" id="IPR050268">
    <property type="entry name" value="NADH-dep_flavin_reductase"/>
</dbReference>
<dbReference type="SUPFAM" id="SSF57802">
    <property type="entry name" value="Rubredoxin-like"/>
    <property type="match status" value="1"/>
</dbReference>
<dbReference type="Gene3D" id="2.20.28.10">
    <property type="match status" value="1"/>
</dbReference>
<dbReference type="GO" id="GO:0005506">
    <property type="term" value="F:iron ion binding"/>
    <property type="evidence" value="ECO:0007669"/>
    <property type="project" value="InterPro"/>
</dbReference>
<dbReference type="PANTHER" id="PTHR30466">
    <property type="entry name" value="FLAVIN REDUCTASE"/>
    <property type="match status" value="1"/>
</dbReference>
<keyword evidence="1" id="KW-0813">Transport</keyword>
<proteinExistence type="predicted"/>